<gene>
    <name evidence="2" type="ORF">G2W53_016769</name>
</gene>
<keyword evidence="3" id="KW-1185">Reference proteome</keyword>
<proteinExistence type="predicted"/>
<reference evidence="2" key="1">
    <citation type="submission" date="2020-09" db="EMBL/GenBank/DDBJ databases">
        <title>Genome-Enabled Discovery of Anthraquinone Biosynthesis in Senna tora.</title>
        <authorList>
            <person name="Kang S.-H."/>
            <person name="Pandey R.P."/>
            <person name="Lee C.-M."/>
            <person name="Sim J.-S."/>
            <person name="Jeong J.-T."/>
            <person name="Choi B.-S."/>
            <person name="Jung M."/>
            <person name="Ginzburg D."/>
            <person name="Zhao K."/>
            <person name="Won S.Y."/>
            <person name="Oh T.-J."/>
            <person name="Yu Y."/>
            <person name="Kim N.-H."/>
            <person name="Lee O.R."/>
            <person name="Lee T.-H."/>
            <person name="Bashyal P."/>
            <person name="Kim T.-S."/>
            <person name="Lee W.-H."/>
            <person name="Kawkins C."/>
            <person name="Kim C.-K."/>
            <person name="Kim J.S."/>
            <person name="Ahn B.O."/>
            <person name="Rhee S.Y."/>
            <person name="Sohng J.K."/>
        </authorList>
    </citation>
    <scope>NUCLEOTIDE SEQUENCE</scope>
    <source>
        <tissue evidence="2">Leaf</tissue>
    </source>
</reference>
<sequence length="24" mass="2788">MGAQQHWQRHVDANPTISAHTHQH</sequence>
<evidence type="ECO:0000313" key="2">
    <source>
        <dbReference type="EMBL" id="KAF7825605.1"/>
    </source>
</evidence>
<dbReference type="Proteomes" id="UP000634136">
    <property type="component" value="Unassembled WGS sequence"/>
</dbReference>
<comment type="caution">
    <text evidence="2">The sequence shown here is derived from an EMBL/GenBank/DDBJ whole genome shotgun (WGS) entry which is preliminary data.</text>
</comment>
<dbReference type="AlphaFoldDB" id="A0A834WJK4"/>
<name>A0A834WJK4_9FABA</name>
<feature type="region of interest" description="Disordered" evidence="1">
    <location>
        <begin position="1"/>
        <end position="24"/>
    </location>
</feature>
<accession>A0A834WJK4</accession>
<organism evidence="2 3">
    <name type="scientific">Senna tora</name>
    <dbReference type="NCBI Taxonomy" id="362788"/>
    <lineage>
        <taxon>Eukaryota</taxon>
        <taxon>Viridiplantae</taxon>
        <taxon>Streptophyta</taxon>
        <taxon>Embryophyta</taxon>
        <taxon>Tracheophyta</taxon>
        <taxon>Spermatophyta</taxon>
        <taxon>Magnoliopsida</taxon>
        <taxon>eudicotyledons</taxon>
        <taxon>Gunneridae</taxon>
        <taxon>Pentapetalae</taxon>
        <taxon>rosids</taxon>
        <taxon>fabids</taxon>
        <taxon>Fabales</taxon>
        <taxon>Fabaceae</taxon>
        <taxon>Caesalpinioideae</taxon>
        <taxon>Cassia clade</taxon>
        <taxon>Senna</taxon>
    </lineage>
</organism>
<feature type="compositionally biased region" description="Polar residues" evidence="1">
    <location>
        <begin position="15"/>
        <end position="24"/>
    </location>
</feature>
<protein>
    <submittedName>
        <fullName evidence="2">Uncharacterized protein</fullName>
    </submittedName>
</protein>
<evidence type="ECO:0000256" key="1">
    <source>
        <dbReference type="SAM" id="MobiDB-lite"/>
    </source>
</evidence>
<evidence type="ECO:0000313" key="3">
    <source>
        <dbReference type="Proteomes" id="UP000634136"/>
    </source>
</evidence>
<dbReference type="EMBL" id="JAAIUW010000006">
    <property type="protein sequence ID" value="KAF7825605.1"/>
    <property type="molecule type" value="Genomic_DNA"/>
</dbReference>